<keyword evidence="3 6" id="KW-0812">Transmembrane</keyword>
<feature type="transmembrane region" description="Helical" evidence="6">
    <location>
        <begin position="250"/>
        <end position="267"/>
    </location>
</feature>
<evidence type="ECO:0000313" key="8">
    <source>
        <dbReference type="Proteomes" id="UP000324575"/>
    </source>
</evidence>
<feature type="transmembrane region" description="Helical" evidence="6">
    <location>
        <begin position="7"/>
        <end position="32"/>
    </location>
</feature>
<dbReference type="AlphaFoldDB" id="A0A5M8P0U3"/>
<comment type="caution">
    <text evidence="7">The sequence shown here is derived from an EMBL/GenBank/DDBJ whole genome shotgun (WGS) entry which is preliminary data.</text>
</comment>
<feature type="transmembrane region" description="Helical" evidence="6">
    <location>
        <begin position="84"/>
        <end position="106"/>
    </location>
</feature>
<dbReference type="GO" id="GO:0016020">
    <property type="term" value="C:membrane"/>
    <property type="evidence" value="ECO:0007669"/>
    <property type="project" value="UniProtKB-SubCell"/>
</dbReference>
<dbReference type="Gene3D" id="1.10.357.140">
    <property type="entry name" value="UbiA prenyltransferase"/>
    <property type="match status" value="1"/>
</dbReference>
<evidence type="ECO:0000256" key="5">
    <source>
        <dbReference type="ARBA" id="ARBA00023136"/>
    </source>
</evidence>
<feature type="transmembrane region" description="Helical" evidence="6">
    <location>
        <begin position="112"/>
        <end position="128"/>
    </location>
</feature>
<feature type="transmembrane region" description="Helical" evidence="6">
    <location>
        <begin position="305"/>
        <end position="324"/>
    </location>
</feature>
<evidence type="ECO:0000256" key="4">
    <source>
        <dbReference type="ARBA" id="ARBA00022989"/>
    </source>
</evidence>
<keyword evidence="5 6" id="KW-0472">Membrane</keyword>
<dbReference type="EMBL" id="SNRX01000010">
    <property type="protein sequence ID" value="KAA6302057.1"/>
    <property type="molecule type" value="Genomic_DNA"/>
</dbReference>
<evidence type="ECO:0000256" key="2">
    <source>
        <dbReference type="ARBA" id="ARBA00022475"/>
    </source>
</evidence>
<dbReference type="GO" id="GO:0016765">
    <property type="term" value="F:transferase activity, transferring alkyl or aryl (other than methyl) groups"/>
    <property type="evidence" value="ECO:0007669"/>
    <property type="project" value="InterPro"/>
</dbReference>
<keyword evidence="7" id="KW-0808">Transferase</keyword>
<name>A0A5M8P0U3_9BACT</name>
<keyword evidence="4 6" id="KW-1133">Transmembrane helix</keyword>
<accession>A0A5M8P0U3</accession>
<keyword evidence="2" id="KW-1003">Cell membrane</keyword>
<evidence type="ECO:0000313" key="7">
    <source>
        <dbReference type="EMBL" id="KAA6302057.1"/>
    </source>
</evidence>
<proteinExistence type="predicted"/>
<gene>
    <name evidence="7" type="ORF">EZS26_001658</name>
</gene>
<protein>
    <submittedName>
        <fullName evidence="7">4-hydroxybenzoate octaprenyltransferase</fullName>
        <ecNumber evidence="7">2.5.1.-</ecNumber>
    </submittedName>
</protein>
<evidence type="ECO:0000256" key="6">
    <source>
        <dbReference type="SAM" id="Phobius"/>
    </source>
</evidence>
<reference evidence="7 8" key="1">
    <citation type="submission" date="2019-03" db="EMBL/GenBank/DDBJ databases">
        <title>Single cell metagenomics reveals metabolic interactions within the superorganism composed of flagellate Streblomastix strix and complex community of Bacteroidetes bacteria on its surface.</title>
        <authorList>
            <person name="Treitli S.C."/>
            <person name="Kolisko M."/>
            <person name="Husnik F."/>
            <person name="Keeling P."/>
            <person name="Hampl V."/>
        </authorList>
    </citation>
    <scope>NUCLEOTIDE SEQUENCE [LARGE SCALE GENOMIC DNA]</scope>
    <source>
        <strain evidence="7">St1</strain>
    </source>
</reference>
<feature type="transmembrane region" description="Helical" evidence="6">
    <location>
        <begin position="224"/>
        <end position="244"/>
    </location>
</feature>
<feature type="transmembrane region" description="Helical" evidence="6">
    <location>
        <begin position="279"/>
        <end position="299"/>
    </location>
</feature>
<evidence type="ECO:0000256" key="3">
    <source>
        <dbReference type="ARBA" id="ARBA00022692"/>
    </source>
</evidence>
<organism evidence="7 8">
    <name type="scientific">Candidatus Ordinivivax streblomastigis</name>
    <dbReference type="NCBI Taxonomy" id="2540710"/>
    <lineage>
        <taxon>Bacteria</taxon>
        <taxon>Pseudomonadati</taxon>
        <taxon>Bacteroidota</taxon>
        <taxon>Bacteroidia</taxon>
        <taxon>Bacteroidales</taxon>
        <taxon>Candidatus Ordinivivax</taxon>
    </lineage>
</organism>
<dbReference type="InterPro" id="IPR000537">
    <property type="entry name" value="UbiA_prenyltransferase"/>
</dbReference>
<feature type="transmembrane region" description="Helical" evidence="6">
    <location>
        <begin position="165"/>
        <end position="184"/>
    </location>
</feature>
<comment type="subcellular location">
    <subcellularLocation>
        <location evidence="1">Membrane</location>
        <topology evidence="1">Multi-pass membrane protein</topology>
    </subcellularLocation>
</comment>
<feature type="transmembrane region" description="Helical" evidence="6">
    <location>
        <begin position="38"/>
        <end position="63"/>
    </location>
</feature>
<dbReference type="EC" id="2.5.1.-" evidence="7"/>
<evidence type="ECO:0000256" key="1">
    <source>
        <dbReference type="ARBA" id="ARBA00004141"/>
    </source>
</evidence>
<sequence>MKILKTIYYFIILSRVQMSVLSMTVPLFGGLISDKPLTWWQGVCLALIGFCSHLFGFVLNDLLDYKLDKNVSYRKKSPLISGKITYRSALILTLLQIPLMYLLYIYCLNGNLIGIIILTISILLSLIYNKFSKYSAFPKILAEMSLALAVALMIPVGFYAVDTEISNKVFLLAGCYFLILHLLNSVPSGLKDLKTDYEYNVQSFVISWKCKMIDGNKIQISKSVIGYSYLLLVLIFILFLVSAFSFHCPWFIFIFITVFCFLSYAHLKELLNKTDFYDLQKFSPLLNGFYTYLASYFLLFDKLPLFIYIVPIYFFLIPFNNRIIHNKFNLNSIKDAWKF</sequence>
<dbReference type="Pfam" id="PF01040">
    <property type="entry name" value="UbiA"/>
    <property type="match status" value="1"/>
</dbReference>
<feature type="transmembrane region" description="Helical" evidence="6">
    <location>
        <begin position="140"/>
        <end position="159"/>
    </location>
</feature>
<dbReference type="InterPro" id="IPR044878">
    <property type="entry name" value="UbiA_sf"/>
</dbReference>
<dbReference type="Proteomes" id="UP000324575">
    <property type="component" value="Unassembled WGS sequence"/>
</dbReference>